<evidence type="ECO:0000256" key="1">
    <source>
        <dbReference type="ARBA" id="ARBA00022723"/>
    </source>
</evidence>
<dbReference type="EMBL" id="QKXC01000005">
    <property type="protein sequence ID" value="RBR26990.1"/>
    <property type="molecule type" value="Genomic_DNA"/>
</dbReference>
<feature type="region of interest" description="Disordered" evidence="3">
    <location>
        <begin position="530"/>
        <end position="556"/>
    </location>
</feature>
<feature type="compositionally biased region" description="Low complexity" evidence="3">
    <location>
        <begin position="71"/>
        <end position="80"/>
    </location>
</feature>
<keyword evidence="1" id="KW-0479">Metal-binding</keyword>
<organism evidence="5 6">
    <name type="scientific">Fusarium coffeatum</name>
    <dbReference type="NCBI Taxonomy" id="231269"/>
    <lineage>
        <taxon>Eukaryota</taxon>
        <taxon>Fungi</taxon>
        <taxon>Dikarya</taxon>
        <taxon>Ascomycota</taxon>
        <taxon>Pezizomycotina</taxon>
        <taxon>Sordariomycetes</taxon>
        <taxon>Hypocreomycetidae</taxon>
        <taxon>Hypocreales</taxon>
        <taxon>Nectriaceae</taxon>
        <taxon>Fusarium</taxon>
        <taxon>Fusarium incarnatum-equiseti species complex</taxon>
    </lineage>
</organism>
<dbReference type="CDD" id="cd00067">
    <property type="entry name" value="GAL4"/>
    <property type="match status" value="1"/>
</dbReference>
<feature type="region of interest" description="Disordered" evidence="3">
    <location>
        <begin position="61"/>
        <end position="80"/>
    </location>
</feature>
<dbReference type="InterPro" id="IPR036864">
    <property type="entry name" value="Zn2-C6_fun-type_DNA-bd_sf"/>
</dbReference>
<feature type="domain" description="Zn(2)-C6 fungal-type" evidence="4">
    <location>
        <begin position="16"/>
        <end position="46"/>
    </location>
</feature>
<keyword evidence="2" id="KW-0539">Nucleus</keyword>
<keyword evidence="6" id="KW-1185">Reference proteome</keyword>
<dbReference type="GO" id="GO:0006351">
    <property type="term" value="P:DNA-templated transcription"/>
    <property type="evidence" value="ECO:0007669"/>
    <property type="project" value="InterPro"/>
</dbReference>
<protein>
    <recommendedName>
        <fullName evidence="4">Zn(2)-C6 fungal-type domain-containing protein</fullName>
    </recommendedName>
</protein>
<dbReference type="Pfam" id="PF00172">
    <property type="entry name" value="Zn_clus"/>
    <property type="match status" value="1"/>
</dbReference>
<dbReference type="SUPFAM" id="SSF57701">
    <property type="entry name" value="Zn2/Cys6 DNA-binding domain"/>
    <property type="match status" value="1"/>
</dbReference>
<proteinExistence type="predicted"/>
<comment type="caution">
    <text evidence="5">The sequence shown here is derived from an EMBL/GenBank/DDBJ whole genome shotgun (WGS) entry which is preliminary data.</text>
</comment>
<dbReference type="PANTHER" id="PTHR47431">
    <property type="entry name" value="ZN(II)2CYS6 TRANSCRIPTION FACTOR (EUROFUNG)-RELATED"/>
    <property type="match status" value="1"/>
</dbReference>
<dbReference type="GeneID" id="41989705"/>
<dbReference type="GO" id="GO:0008270">
    <property type="term" value="F:zinc ion binding"/>
    <property type="evidence" value="ECO:0007669"/>
    <property type="project" value="InterPro"/>
</dbReference>
<dbReference type="Gene3D" id="4.10.240.10">
    <property type="entry name" value="Zn(2)-C6 fungal-type DNA-binding domain"/>
    <property type="match status" value="1"/>
</dbReference>
<reference evidence="5 6" key="1">
    <citation type="submission" date="2018-06" db="EMBL/GenBank/DDBJ databases">
        <title>Fusarium incarnatum-equiseti species complex species 28.</title>
        <authorList>
            <person name="Gardiner D.M."/>
        </authorList>
    </citation>
    <scope>NUCLEOTIDE SEQUENCE [LARGE SCALE GENOMIC DNA]</scope>
    <source>
        <strain evidence="5 6">FIESC_28</strain>
    </source>
</reference>
<dbReference type="PANTHER" id="PTHR47431:SF4">
    <property type="entry name" value="ZN(II)2CYS6 TRANSCRIPTION FACTOR (EUROFUNG)"/>
    <property type="match status" value="1"/>
</dbReference>
<dbReference type="Proteomes" id="UP000253153">
    <property type="component" value="Unassembled WGS sequence"/>
</dbReference>
<dbReference type="GO" id="GO:0003677">
    <property type="term" value="F:DNA binding"/>
    <property type="evidence" value="ECO:0007669"/>
    <property type="project" value="InterPro"/>
</dbReference>
<dbReference type="Pfam" id="PF04082">
    <property type="entry name" value="Fungal_trans"/>
    <property type="match status" value="1"/>
</dbReference>
<gene>
    <name evidence="5" type="ORF">FIESC28_00258</name>
</gene>
<evidence type="ECO:0000256" key="2">
    <source>
        <dbReference type="ARBA" id="ARBA00023242"/>
    </source>
</evidence>
<evidence type="ECO:0000259" key="4">
    <source>
        <dbReference type="PROSITE" id="PS50048"/>
    </source>
</evidence>
<evidence type="ECO:0000256" key="3">
    <source>
        <dbReference type="SAM" id="MobiDB-lite"/>
    </source>
</evidence>
<dbReference type="InterPro" id="IPR007219">
    <property type="entry name" value="XnlR_reg_dom"/>
</dbReference>
<dbReference type="GO" id="GO:0000981">
    <property type="term" value="F:DNA-binding transcription factor activity, RNA polymerase II-specific"/>
    <property type="evidence" value="ECO:0007669"/>
    <property type="project" value="InterPro"/>
</dbReference>
<name>A0A366SE40_9HYPO</name>
<dbReference type="SMART" id="SM00066">
    <property type="entry name" value="GAL4"/>
    <property type="match status" value="1"/>
</dbReference>
<dbReference type="RefSeq" id="XP_031021581.1">
    <property type="nucleotide sequence ID" value="XM_031154409.1"/>
</dbReference>
<evidence type="ECO:0000313" key="6">
    <source>
        <dbReference type="Proteomes" id="UP000253153"/>
    </source>
</evidence>
<dbReference type="PROSITE" id="PS50048">
    <property type="entry name" value="ZN2_CY6_FUNGAL_2"/>
    <property type="match status" value="1"/>
</dbReference>
<evidence type="ECO:0000313" key="5">
    <source>
        <dbReference type="EMBL" id="RBR26990.1"/>
    </source>
</evidence>
<dbReference type="AlphaFoldDB" id="A0A366SE40"/>
<dbReference type="PROSITE" id="PS00463">
    <property type="entry name" value="ZN2_CY6_FUNGAL_1"/>
    <property type="match status" value="1"/>
</dbReference>
<dbReference type="CDD" id="cd12148">
    <property type="entry name" value="fungal_TF_MHR"/>
    <property type="match status" value="1"/>
</dbReference>
<dbReference type="InterPro" id="IPR001138">
    <property type="entry name" value="Zn2Cys6_DnaBD"/>
</dbReference>
<accession>A0A366SE40</accession>
<dbReference type="OrthoDB" id="2399539at2759"/>
<sequence>MSENAPTRVQTRSSLACLQCRSKHVKCDAKQPHCTRCLASQKECQYTASRRGGLDRAALAERKRHARKGSSRQSSERSQSLTIPELDVEFMEYADIVLPDQDTNQEIVASHTVESHNALKDDPLISSYYKNFHVLHPFALPLHHLVKLCADPSSSSDFASIIPVMRLIGNLYENYEWSNPRQAEIESRISKLPPSDPIQVQCRLLYSIALFWGSHTATAKEEIDTATSVAVELGMHKREFVNAFAGDVVLMESWRRTWWMLYIVDAYYAGTLGTMNLKAFRVEATVDLPCEEDEYESGLIPEPHTLEEFESREFADEDPQFSSFTYLMGAVRAAALAISVTPKRATRQDSERVIQSADSVIDAWVMLLPKSKKVMRDDGSIDELLFQAQLLIHVATIGMHRPLSDLRFNPIENVSSCARQAPTETPKADLINVHTKRVLKSINAQIQLLALPVRPFHHTPFTTCMVSEGTLSLLSACKYLFRDKELAIARDQIRLTIGCLKTVGEVWTRTAKNVKEIKTVARHVLGLEKGSASGSSEVPSSTSSSGEGSSHSADVSTQGDDILASLGSFEDICGWINMGSDFTYDWMGDEGIS</sequence>